<feature type="domain" description="NAD-dependent epimerase/dehydratase" evidence="1">
    <location>
        <begin position="8"/>
        <end position="238"/>
    </location>
</feature>
<evidence type="ECO:0000313" key="4">
    <source>
        <dbReference type="Proteomes" id="UP000475325"/>
    </source>
</evidence>
<dbReference type="EMBL" id="WIQW01000027">
    <property type="protein sequence ID" value="KAF3099939.1"/>
    <property type="molecule type" value="Genomic_DNA"/>
</dbReference>
<sequence length="373" mass="41814">MTNGKPSVLIIGGLGYIGRWLAHHIHTNQLASEIRIVDKGIPPLAGLAPEFEEACKNFVQADMSHPDSMKRVFDRADGSSYDYVFNCAGETKYGQTDETYKQRNFDLPVACGKEAAKRGVKLFVELSEGRVYGNGPKGKKESDEIKPWLLLAKYKSDAERELQKVEGLNLVILRLANAYGPYSTKIIATAMCNARVHQFLKEKLDLLWTKDLRVNTVHVSDVSRAIWHAADWYVKGKEGWQAESEGTAPIFNIVDDGDTSQGTVAEIVEQVFNIKTSFMGTLVSQLAKLNLDEAVDEANETVLQPWSDLLEDAGIKNSPISPFIEREQLQDSDLSLDGTRFKTVTGFEYEVPKITTEKVEEMLASYKKMNWWP</sequence>
<accession>A0A7C8N5F2</accession>
<comment type="caution">
    <text evidence="2">The sequence shown here is derived from an EMBL/GenBank/DDBJ whole genome shotgun (WGS) entry which is preliminary data.</text>
</comment>
<dbReference type="InterPro" id="IPR001509">
    <property type="entry name" value="Epimerase_deHydtase"/>
</dbReference>
<organism evidence="2 4">
    <name type="scientific">Orbilia oligospora</name>
    <name type="common">Nematode-trapping fungus</name>
    <name type="synonym">Arthrobotrys oligospora</name>
    <dbReference type="NCBI Taxonomy" id="2813651"/>
    <lineage>
        <taxon>Eukaryota</taxon>
        <taxon>Fungi</taxon>
        <taxon>Dikarya</taxon>
        <taxon>Ascomycota</taxon>
        <taxon>Pezizomycotina</taxon>
        <taxon>Orbiliomycetes</taxon>
        <taxon>Orbiliales</taxon>
        <taxon>Orbiliaceae</taxon>
        <taxon>Orbilia</taxon>
    </lineage>
</organism>
<dbReference type="PANTHER" id="PTHR43245">
    <property type="entry name" value="BIFUNCTIONAL POLYMYXIN RESISTANCE PROTEIN ARNA"/>
    <property type="match status" value="1"/>
</dbReference>
<dbReference type="AlphaFoldDB" id="A0A7C8N5F2"/>
<dbReference type="InterPro" id="IPR036291">
    <property type="entry name" value="NAD(P)-bd_dom_sf"/>
</dbReference>
<dbReference type="Proteomes" id="UP000475325">
    <property type="component" value="Unassembled WGS sequence"/>
</dbReference>
<name>A0A7C8N5F2_ORBOL</name>
<dbReference type="InterPro" id="IPR050177">
    <property type="entry name" value="Lipid_A_modif_metabolic_enz"/>
</dbReference>
<gene>
    <name evidence="2" type="ORF">TWF102_005360</name>
    <name evidence="3" type="ORF">TWF703_000049</name>
</gene>
<proteinExistence type="predicted"/>
<dbReference type="EMBL" id="WIQZ01000001">
    <property type="protein sequence ID" value="KAF3147209.1"/>
    <property type="molecule type" value="Genomic_DNA"/>
</dbReference>
<evidence type="ECO:0000313" key="2">
    <source>
        <dbReference type="EMBL" id="KAF3099939.1"/>
    </source>
</evidence>
<dbReference type="Pfam" id="PF01370">
    <property type="entry name" value="Epimerase"/>
    <property type="match status" value="1"/>
</dbReference>
<evidence type="ECO:0000313" key="3">
    <source>
        <dbReference type="EMBL" id="KAF3147209.1"/>
    </source>
</evidence>
<evidence type="ECO:0000313" key="5">
    <source>
        <dbReference type="Proteomes" id="UP000480548"/>
    </source>
</evidence>
<dbReference type="Gene3D" id="3.40.50.720">
    <property type="entry name" value="NAD(P)-binding Rossmann-like Domain"/>
    <property type="match status" value="1"/>
</dbReference>
<dbReference type="SUPFAM" id="SSF51735">
    <property type="entry name" value="NAD(P)-binding Rossmann-fold domains"/>
    <property type="match status" value="1"/>
</dbReference>
<evidence type="ECO:0000259" key="1">
    <source>
        <dbReference type="Pfam" id="PF01370"/>
    </source>
</evidence>
<reference evidence="4 5" key="1">
    <citation type="submission" date="2019-06" db="EMBL/GenBank/DDBJ databases">
        <authorList>
            <person name="Palmer J.M."/>
        </authorList>
    </citation>
    <scope>NUCLEOTIDE SEQUENCE [LARGE SCALE GENOMIC DNA]</scope>
    <source>
        <strain evidence="2 4">TWF102</strain>
        <strain evidence="3 5">TWF703</strain>
    </source>
</reference>
<dbReference type="Proteomes" id="UP000480548">
    <property type="component" value="Unassembled WGS sequence"/>
</dbReference>
<protein>
    <recommendedName>
        <fullName evidence="1">NAD-dependent epimerase/dehydratase domain-containing protein</fullName>
    </recommendedName>
</protein>
<dbReference type="PANTHER" id="PTHR43245:SF11">
    <property type="entry name" value="LD23561P"/>
    <property type="match status" value="1"/>
</dbReference>